<dbReference type="InterPro" id="IPR015421">
    <property type="entry name" value="PyrdxlP-dep_Trfase_major"/>
</dbReference>
<dbReference type="PROSITE" id="PS50949">
    <property type="entry name" value="HTH_GNTR"/>
    <property type="match status" value="1"/>
</dbReference>
<evidence type="ECO:0000256" key="6">
    <source>
        <dbReference type="ARBA" id="ARBA00023163"/>
    </source>
</evidence>
<accession>A0A4U0PUT8</accession>
<keyword evidence="5" id="KW-0238">DNA-binding</keyword>
<evidence type="ECO:0000259" key="7">
    <source>
        <dbReference type="PROSITE" id="PS50949"/>
    </source>
</evidence>
<keyword evidence="8" id="KW-0032">Aminotransferase</keyword>
<reference evidence="8 9" key="1">
    <citation type="submission" date="2019-04" db="EMBL/GenBank/DDBJ databases">
        <title>Chitiniphilus eburnea sp. nov., a novel chitinolytic bacterium isolated from aquaculture sludge.</title>
        <authorList>
            <person name="Sheng M."/>
        </authorList>
    </citation>
    <scope>NUCLEOTIDE SEQUENCE [LARGE SCALE GENOMIC DNA]</scope>
    <source>
        <strain evidence="8 9">HX-2-15</strain>
    </source>
</reference>
<dbReference type="CDD" id="cd00609">
    <property type="entry name" value="AAT_like"/>
    <property type="match status" value="1"/>
</dbReference>
<dbReference type="EMBL" id="SUMF01000029">
    <property type="protein sequence ID" value="TJZ66834.1"/>
    <property type="molecule type" value="Genomic_DNA"/>
</dbReference>
<dbReference type="InterPro" id="IPR004839">
    <property type="entry name" value="Aminotransferase_I/II_large"/>
</dbReference>
<dbReference type="InterPro" id="IPR036388">
    <property type="entry name" value="WH-like_DNA-bd_sf"/>
</dbReference>
<dbReference type="PANTHER" id="PTHR46577:SF2">
    <property type="entry name" value="TRANSCRIPTIONAL REGULATORY PROTEIN"/>
    <property type="match status" value="1"/>
</dbReference>
<keyword evidence="8" id="KW-0808">Transferase</keyword>
<dbReference type="SUPFAM" id="SSF53383">
    <property type="entry name" value="PLP-dependent transferases"/>
    <property type="match status" value="1"/>
</dbReference>
<dbReference type="Gene3D" id="3.40.640.10">
    <property type="entry name" value="Type I PLP-dependent aspartate aminotransferase-like (Major domain)"/>
    <property type="match status" value="1"/>
</dbReference>
<evidence type="ECO:0000256" key="5">
    <source>
        <dbReference type="ARBA" id="ARBA00023125"/>
    </source>
</evidence>
<dbReference type="Pfam" id="PF00392">
    <property type="entry name" value="GntR"/>
    <property type="match status" value="1"/>
</dbReference>
<comment type="similarity">
    <text evidence="1">In the C-terminal section; belongs to the class-I pyridoxal-phosphate-dependent aminotransferase family.</text>
</comment>
<dbReference type="InterPro" id="IPR000524">
    <property type="entry name" value="Tscrpt_reg_HTH_GntR"/>
</dbReference>
<dbReference type="GO" id="GO:0008483">
    <property type="term" value="F:transaminase activity"/>
    <property type="evidence" value="ECO:0007669"/>
    <property type="project" value="UniProtKB-KW"/>
</dbReference>
<evidence type="ECO:0000313" key="8">
    <source>
        <dbReference type="EMBL" id="TJZ66834.1"/>
    </source>
</evidence>
<comment type="caution">
    <text evidence="8">The sequence shown here is derived from an EMBL/GenBank/DDBJ whole genome shotgun (WGS) entry which is preliminary data.</text>
</comment>
<dbReference type="InterPro" id="IPR015424">
    <property type="entry name" value="PyrdxlP-dep_Trfase"/>
</dbReference>
<dbReference type="SUPFAM" id="SSF46785">
    <property type="entry name" value="Winged helix' DNA-binding domain"/>
    <property type="match status" value="1"/>
</dbReference>
<evidence type="ECO:0000256" key="1">
    <source>
        <dbReference type="ARBA" id="ARBA00005384"/>
    </source>
</evidence>
<dbReference type="Pfam" id="PF00155">
    <property type="entry name" value="Aminotran_1_2"/>
    <property type="match status" value="1"/>
</dbReference>
<gene>
    <name evidence="8" type="ORF">FAZ21_16760</name>
</gene>
<dbReference type="CDD" id="cd07377">
    <property type="entry name" value="WHTH_GntR"/>
    <property type="match status" value="1"/>
</dbReference>
<dbReference type="GO" id="GO:0030170">
    <property type="term" value="F:pyridoxal phosphate binding"/>
    <property type="evidence" value="ECO:0007669"/>
    <property type="project" value="InterPro"/>
</dbReference>
<keyword evidence="6" id="KW-0804">Transcription</keyword>
<keyword evidence="9" id="KW-1185">Reference proteome</keyword>
<dbReference type="AlphaFoldDB" id="A0A4U0PUT8"/>
<dbReference type="GO" id="GO:0003700">
    <property type="term" value="F:DNA-binding transcription factor activity"/>
    <property type="evidence" value="ECO:0007669"/>
    <property type="project" value="InterPro"/>
</dbReference>
<dbReference type="SMART" id="SM00345">
    <property type="entry name" value="HTH_GNTR"/>
    <property type="match status" value="1"/>
</dbReference>
<dbReference type="InterPro" id="IPR036390">
    <property type="entry name" value="WH_DNA-bd_sf"/>
</dbReference>
<keyword evidence="3" id="KW-0663">Pyridoxal phosphate</keyword>
<evidence type="ECO:0000256" key="3">
    <source>
        <dbReference type="ARBA" id="ARBA00022898"/>
    </source>
</evidence>
<name>A0A4U0PUT8_9NEIS</name>
<dbReference type="PANTHER" id="PTHR46577">
    <property type="entry name" value="HTH-TYPE TRANSCRIPTIONAL REGULATORY PROTEIN GABR"/>
    <property type="match status" value="1"/>
</dbReference>
<dbReference type="OrthoDB" id="9804020at2"/>
<sequence length="470" mass="51119">MHVSAINFTIGLPKVQQIADHLAQAIAAGELPPGTKLPSIRELTQTLGVSKFTVIDALDRLRGRNLIVSYQGRGYFVAARGQGGQTSAVLNDLLPQDFLSVLRRLLISSNGAARPGCGFLPESWLDSDALRQAMRQTVRAPLLRLAEYGVASGYPPLREALREKLACQGLVVPAEQIVTAANTMQAVDMLLRLLLRPGDTVLLDDPCYFNFHSNLTLHGAQVVTVARGPEGLDLEAFERCLSSRRPRVYLTSGLLHNPTGQSFLPAQAFRLLQLARQYGCHVIEDDLYGDLHDKPPPRLAALAGVEQVSYVSGFSKILTANPRVSYVAASPSLAAALTHLKLMSGGVTCELLEQIVYRMLIDGSYGRHCKRLVHRLMESGGRVAQWLLAAGCTLPFGGEGGMFHWARLPEDIDSETLARAGLRHGLILAPGSLLSRGPDARRFMRFNVAYSDDDAVKARFGLALADVRAK</sequence>
<dbReference type="InterPro" id="IPR051446">
    <property type="entry name" value="HTH_trans_reg/aminotransferase"/>
</dbReference>
<feature type="domain" description="HTH gntR-type" evidence="7">
    <location>
        <begin position="12"/>
        <end position="80"/>
    </location>
</feature>
<evidence type="ECO:0000256" key="4">
    <source>
        <dbReference type="ARBA" id="ARBA00023015"/>
    </source>
</evidence>
<evidence type="ECO:0000256" key="2">
    <source>
        <dbReference type="ARBA" id="ARBA00021531"/>
    </source>
</evidence>
<dbReference type="Proteomes" id="UP000310016">
    <property type="component" value="Unassembled WGS sequence"/>
</dbReference>
<keyword evidence="4" id="KW-0805">Transcription regulation</keyword>
<dbReference type="Gene3D" id="1.10.10.10">
    <property type="entry name" value="Winged helix-like DNA-binding domain superfamily/Winged helix DNA-binding domain"/>
    <property type="match status" value="1"/>
</dbReference>
<protein>
    <recommendedName>
        <fullName evidence="2">Putative 8-amino-7-oxononanoate synthase</fullName>
    </recommendedName>
</protein>
<evidence type="ECO:0000313" key="9">
    <source>
        <dbReference type="Proteomes" id="UP000310016"/>
    </source>
</evidence>
<dbReference type="GO" id="GO:0003677">
    <property type="term" value="F:DNA binding"/>
    <property type="evidence" value="ECO:0007669"/>
    <property type="project" value="UniProtKB-KW"/>
</dbReference>
<organism evidence="8 9">
    <name type="scientific">Chitiniphilus eburneus</name>
    <dbReference type="NCBI Taxonomy" id="2571148"/>
    <lineage>
        <taxon>Bacteria</taxon>
        <taxon>Pseudomonadati</taxon>
        <taxon>Pseudomonadota</taxon>
        <taxon>Betaproteobacteria</taxon>
        <taxon>Neisseriales</taxon>
        <taxon>Chitinibacteraceae</taxon>
        <taxon>Chitiniphilus</taxon>
    </lineage>
</organism>
<proteinExistence type="inferred from homology"/>